<evidence type="ECO:0000313" key="3">
    <source>
        <dbReference type="Proteomes" id="UP000796761"/>
    </source>
</evidence>
<feature type="compositionally biased region" description="Basic and acidic residues" evidence="1">
    <location>
        <begin position="27"/>
        <end position="48"/>
    </location>
</feature>
<feature type="compositionally biased region" description="Low complexity" evidence="1">
    <location>
        <begin position="74"/>
        <end position="84"/>
    </location>
</feature>
<dbReference type="Proteomes" id="UP000796761">
    <property type="component" value="Unassembled WGS sequence"/>
</dbReference>
<feature type="region of interest" description="Disordered" evidence="1">
    <location>
        <begin position="74"/>
        <end position="110"/>
    </location>
</feature>
<keyword evidence="3" id="KW-1185">Reference proteome</keyword>
<proteinExistence type="predicted"/>
<feature type="compositionally biased region" description="Basic and acidic residues" evidence="1">
    <location>
        <begin position="1"/>
        <end position="11"/>
    </location>
</feature>
<evidence type="ECO:0000256" key="1">
    <source>
        <dbReference type="SAM" id="MobiDB-lite"/>
    </source>
</evidence>
<evidence type="ECO:0000313" key="2">
    <source>
        <dbReference type="EMBL" id="TRZ08215.1"/>
    </source>
</evidence>
<comment type="caution">
    <text evidence="2">The sequence shown here is derived from an EMBL/GenBank/DDBJ whole genome shotgun (WGS) entry which is preliminary data.</text>
</comment>
<feature type="region of interest" description="Disordered" evidence="1">
    <location>
        <begin position="1"/>
        <end position="60"/>
    </location>
</feature>
<accession>A0A8K1FYD3</accession>
<protein>
    <submittedName>
        <fullName evidence="2">Uncharacterized protein</fullName>
    </submittedName>
</protein>
<reference evidence="2" key="1">
    <citation type="submission" date="2019-04" db="EMBL/GenBank/DDBJ databases">
        <title>Genome assembly of Zosterops borbonicus 15179.</title>
        <authorList>
            <person name="Leroy T."/>
            <person name="Anselmetti Y."/>
            <person name="Tilak M.-K."/>
            <person name="Nabholz B."/>
        </authorList>
    </citation>
    <scope>NUCLEOTIDE SEQUENCE</scope>
    <source>
        <strain evidence="2">HGM_15179</strain>
        <tissue evidence="2">Muscle</tissue>
    </source>
</reference>
<dbReference type="EMBL" id="SWJQ01001432">
    <property type="protein sequence ID" value="TRZ08215.1"/>
    <property type="molecule type" value="Genomic_DNA"/>
</dbReference>
<name>A0A8K1FYD3_9PASS</name>
<sequence>MQGGVRGRDQGDIAAQVEKTQRQRAWAHTDPEEREDVIHRHAVARSDAKPSPLPTGETQAPQRLATTAFIATTAAAAAPAETPTWSRSPDVTKHSLPSDSDLDSETADSQVAAFAVRDKRRVTFAQPEKHSSELH</sequence>
<dbReference type="AlphaFoldDB" id="A0A8K1FYD3"/>
<gene>
    <name evidence="2" type="ORF">HGM15179_018892</name>
</gene>
<organism evidence="2 3">
    <name type="scientific">Zosterops borbonicus</name>
    <dbReference type="NCBI Taxonomy" id="364589"/>
    <lineage>
        <taxon>Eukaryota</taxon>
        <taxon>Metazoa</taxon>
        <taxon>Chordata</taxon>
        <taxon>Craniata</taxon>
        <taxon>Vertebrata</taxon>
        <taxon>Euteleostomi</taxon>
        <taxon>Archelosauria</taxon>
        <taxon>Archosauria</taxon>
        <taxon>Dinosauria</taxon>
        <taxon>Saurischia</taxon>
        <taxon>Theropoda</taxon>
        <taxon>Coelurosauria</taxon>
        <taxon>Aves</taxon>
        <taxon>Neognathae</taxon>
        <taxon>Neoaves</taxon>
        <taxon>Telluraves</taxon>
        <taxon>Australaves</taxon>
        <taxon>Passeriformes</taxon>
        <taxon>Sylvioidea</taxon>
        <taxon>Zosteropidae</taxon>
        <taxon>Zosterops</taxon>
    </lineage>
</organism>